<evidence type="ECO:0000256" key="1">
    <source>
        <dbReference type="ARBA" id="ARBA00008282"/>
    </source>
</evidence>
<dbReference type="InterPro" id="IPR003374">
    <property type="entry name" value="ApbE-like_sf"/>
</dbReference>
<dbReference type="GO" id="GO:0046872">
    <property type="term" value="F:metal ion binding"/>
    <property type="evidence" value="ECO:0007669"/>
    <property type="project" value="UniProtKB-UniRule"/>
</dbReference>
<dbReference type="InterPro" id="IPR024932">
    <property type="entry name" value="ApbE"/>
</dbReference>
<keyword evidence="4 11" id="KW-0285">Flavoprotein</keyword>
<comment type="caution">
    <text evidence="13">The sequence shown here is derived from an EMBL/GenBank/DDBJ whole genome shotgun (WGS) entry which is preliminary data.</text>
</comment>
<protein>
    <recommendedName>
        <fullName evidence="3 11">FAD:protein FMN transferase</fullName>
        <ecNumber evidence="2 11">2.7.1.180</ecNumber>
    </recommendedName>
    <alternativeName>
        <fullName evidence="9 11">Flavin transferase</fullName>
    </alternativeName>
</protein>
<keyword evidence="5 11" id="KW-0808">Transferase</keyword>
<feature type="binding site" evidence="12">
    <location>
        <position position="146"/>
    </location>
    <ligand>
        <name>Mg(2+)</name>
        <dbReference type="ChEBI" id="CHEBI:18420"/>
    </ligand>
</feature>
<accession>A0A837G6B7</accession>
<name>A0A837G6B7_9VIBR</name>
<comment type="cofactor">
    <cofactor evidence="12">
        <name>Mg(2+)</name>
        <dbReference type="ChEBI" id="CHEBI:18420"/>
    </cofactor>
    <cofactor evidence="12">
        <name>Mn(2+)</name>
        <dbReference type="ChEBI" id="CHEBI:29035"/>
    </cofactor>
    <text evidence="12">Magnesium. Can also use manganese.</text>
</comment>
<dbReference type="EMBL" id="JXXR01000016">
    <property type="protein sequence ID" value="KJY71433.1"/>
    <property type="molecule type" value="Genomic_DNA"/>
</dbReference>
<evidence type="ECO:0000256" key="2">
    <source>
        <dbReference type="ARBA" id="ARBA00011955"/>
    </source>
</evidence>
<dbReference type="GO" id="GO:0016740">
    <property type="term" value="F:transferase activity"/>
    <property type="evidence" value="ECO:0007669"/>
    <property type="project" value="UniProtKB-UniRule"/>
</dbReference>
<keyword evidence="7 11" id="KW-0274">FAD</keyword>
<evidence type="ECO:0000256" key="3">
    <source>
        <dbReference type="ARBA" id="ARBA00016337"/>
    </source>
</evidence>
<organism evidence="13">
    <name type="scientific">Vibrio coralliilyticus</name>
    <dbReference type="NCBI Taxonomy" id="190893"/>
    <lineage>
        <taxon>Bacteria</taxon>
        <taxon>Pseudomonadati</taxon>
        <taxon>Pseudomonadota</taxon>
        <taxon>Gammaproteobacteria</taxon>
        <taxon>Vibrionales</taxon>
        <taxon>Vibrionaceae</taxon>
        <taxon>Vibrio</taxon>
    </lineage>
</organism>
<dbReference type="SUPFAM" id="SSF143631">
    <property type="entry name" value="ApbE-like"/>
    <property type="match status" value="1"/>
</dbReference>
<evidence type="ECO:0000313" key="13">
    <source>
        <dbReference type="EMBL" id="KJY71433.1"/>
    </source>
</evidence>
<evidence type="ECO:0000256" key="7">
    <source>
        <dbReference type="ARBA" id="ARBA00022827"/>
    </source>
</evidence>
<feature type="binding site" evidence="12">
    <location>
        <position position="260"/>
    </location>
    <ligand>
        <name>Mg(2+)</name>
        <dbReference type="ChEBI" id="CHEBI:18420"/>
    </ligand>
</feature>
<dbReference type="AlphaFoldDB" id="A0A837G6B7"/>
<keyword evidence="8 11" id="KW-0460">Magnesium</keyword>
<evidence type="ECO:0000256" key="5">
    <source>
        <dbReference type="ARBA" id="ARBA00022679"/>
    </source>
</evidence>
<dbReference type="PIRSF" id="PIRSF006268">
    <property type="entry name" value="ApbE"/>
    <property type="match status" value="1"/>
</dbReference>
<dbReference type="PANTHER" id="PTHR30040">
    <property type="entry name" value="THIAMINE BIOSYNTHESIS LIPOPROTEIN APBE"/>
    <property type="match status" value="1"/>
</dbReference>
<proteinExistence type="inferred from homology"/>
<comment type="catalytic activity">
    <reaction evidence="10 11">
        <text>L-threonyl-[protein] + FAD = FMN-L-threonyl-[protein] + AMP + H(+)</text>
        <dbReference type="Rhea" id="RHEA:36847"/>
        <dbReference type="Rhea" id="RHEA-COMP:11060"/>
        <dbReference type="Rhea" id="RHEA-COMP:11061"/>
        <dbReference type="ChEBI" id="CHEBI:15378"/>
        <dbReference type="ChEBI" id="CHEBI:30013"/>
        <dbReference type="ChEBI" id="CHEBI:57692"/>
        <dbReference type="ChEBI" id="CHEBI:74257"/>
        <dbReference type="ChEBI" id="CHEBI:456215"/>
        <dbReference type="EC" id="2.7.1.180"/>
    </reaction>
</comment>
<evidence type="ECO:0000256" key="4">
    <source>
        <dbReference type="ARBA" id="ARBA00022630"/>
    </source>
</evidence>
<gene>
    <name evidence="13" type="ORF">TW71_15610</name>
</gene>
<sequence length="293" mass="31950">MSFNPLFVHRFQAMTVPCEVQLYHSEKAADIAALIESNTLRLEQKFNFYDSHSWLNQQVNQRQSSSVVLDDESYAVFEVLKRLVDGTKGVFDPTVGTVKSMMASTPQLDKNAAYEGAKAFMGVDAWSLSDKTLSIPHAETQFDLGGVIKEFAVDQAVMIAEKFGVSSALVNFGGDIRALGTKPDGSPFNVAVLNPKNKHEPFFSLPLANAALTTSAHYERSFQFGDEESSHILSQRGTHPQVLSVSVLAPTTLEAGALSTALTLEPTLPVPEQVGVVFIDDQLAIHQDTEFVA</sequence>
<evidence type="ECO:0000256" key="11">
    <source>
        <dbReference type="PIRNR" id="PIRNR006268"/>
    </source>
</evidence>
<keyword evidence="6 11" id="KW-0479">Metal-binding</keyword>
<reference evidence="13" key="1">
    <citation type="journal article" date="2015" name="BMC Genomics">
        <title>Genome mining reveals unlocked bioactive potential of marine Gram-negative bacteria.</title>
        <authorList>
            <person name="Machado H."/>
            <person name="Sonnenschein E.C."/>
            <person name="Melchiorsen J."/>
            <person name="Gram L."/>
        </authorList>
    </citation>
    <scope>NUCLEOTIDE SEQUENCE</scope>
    <source>
        <strain evidence="13">S2052</strain>
    </source>
</reference>
<dbReference type="EC" id="2.7.1.180" evidence="2 11"/>
<evidence type="ECO:0000256" key="9">
    <source>
        <dbReference type="ARBA" id="ARBA00031306"/>
    </source>
</evidence>
<comment type="similarity">
    <text evidence="1 11">Belongs to the ApbE family.</text>
</comment>
<dbReference type="PANTHER" id="PTHR30040:SF2">
    <property type="entry name" value="FAD:PROTEIN FMN TRANSFERASE"/>
    <property type="match status" value="1"/>
</dbReference>
<evidence type="ECO:0000256" key="12">
    <source>
        <dbReference type="PIRSR" id="PIRSR006268-2"/>
    </source>
</evidence>
<evidence type="ECO:0000256" key="6">
    <source>
        <dbReference type="ARBA" id="ARBA00022723"/>
    </source>
</evidence>
<evidence type="ECO:0000256" key="10">
    <source>
        <dbReference type="ARBA" id="ARBA00048540"/>
    </source>
</evidence>
<dbReference type="Gene3D" id="3.10.520.10">
    <property type="entry name" value="ApbE-like domains"/>
    <property type="match status" value="1"/>
</dbReference>
<dbReference type="Pfam" id="PF02424">
    <property type="entry name" value="ApbE"/>
    <property type="match status" value="1"/>
</dbReference>
<evidence type="ECO:0000256" key="8">
    <source>
        <dbReference type="ARBA" id="ARBA00022842"/>
    </source>
</evidence>
<dbReference type="RefSeq" id="WP_045986504.1">
    <property type="nucleotide sequence ID" value="NZ_CP063052.1"/>
</dbReference>